<dbReference type="STRING" id="1314776.A0A166GP40"/>
<feature type="transmembrane region" description="Helical" evidence="8">
    <location>
        <begin position="265"/>
        <end position="286"/>
    </location>
</feature>
<dbReference type="EMBL" id="KV428017">
    <property type="protein sequence ID" value="KZT41873.1"/>
    <property type="molecule type" value="Genomic_DNA"/>
</dbReference>
<proteinExistence type="inferred from homology"/>
<evidence type="ECO:0000259" key="9">
    <source>
        <dbReference type="Pfam" id="PF03600"/>
    </source>
</evidence>
<dbReference type="PANTHER" id="PTHR43302:SF5">
    <property type="entry name" value="TRANSPORTER ARSB-RELATED"/>
    <property type="match status" value="1"/>
</dbReference>
<evidence type="ECO:0000256" key="3">
    <source>
        <dbReference type="ARBA" id="ARBA00022448"/>
    </source>
</evidence>
<evidence type="ECO:0000256" key="1">
    <source>
        <dbReference type="ARBA" id="ARBA00004651"/>
    </source>
</evidence>
<reference evidence="10 11" key="1">
    <citation type="journal article" date="2016" name="Mol. Biol. Evol.">
        <title>Comparative Genomics of Early-Diverging Mushroom-Forming Fungi Provides Insights into the Origins of Lignocellulose Decay Capabilities.</title>
        <authorList>
            <person name="Nagy L.G."/>
            <person name="Riley R."/>
            <person name="Tritt A."/>
            <person name="Adam C."/>
            <person name="Daum C."/>
            <person name="Floudas D."/>
            <person name="Sun H."/>
            <person name="Yadav J.S."/>
            <person name="Pangilinan J."/>
            <person name="Larsson K.H."/>
            <person name="Matsuura K."/>
            <person name="Barry K."/>
            <person name="Labutti K."/>
            <person name="Kuo R."/>
            <person name="Ohm R.A."/>
            <person name="Bhattacharya S.S."/>
            <person name="Shirouzu T."/>
            <person name="Yoshinaga Y."/>
            <person name="Martin F.M."/>
            <person name="Grigoriev I.V."/>
            <person name="Hibbett D.S."/>
        </authorList>
    </citation>
    <scope>NUCLEOTIDE SEQUENCE [LARGE SCALE GENOMIC DNA]</scope>
    <source>
        <strain evidence="10 11">HHB10207 ss-3</strain>
    </source>
</reference>
<dbReference type="InterPro" id="IPR000802">
    <property type="entry name" value="Arsenical_pump_ArsB"/>
</dbReference>
<keyword evidence="3" id="KW-0813">Transport</keyword>
<organism evidence="10 11">
    <name type="scientific">Sistotremastrum suecicum HHB10207 ss-3</name>
    <dbReference type="NCBI Taxonomy" id="1314776"/>
    <lineage>
        <taxon>Eukaryota</taxon>
        <taxon>Fungi</taxon>
        <taxon>Dikarya</taxon>
        <taxon>Basidiomycota</taxon>
        <taxon>Agaricomycotina</taxon>
        <taxon>Agaricomycetes</taxon>
        <taxon>Sistotremastrales</taxon>
        <taxon>Sistotremastraceae</taxon>
        <taxon>Sistotremastrum</taxon>
    </lineage>
</organism>
<evidence type="ECO:0000256" key="2">
    <source>
        <dbReference type="ARBA" id="ARBA00009843"/>
    </source>
</evidence>
<dbReference type="GO" id="GO:0005886">
    <property type="term" value="C:plasma membrane"/>
    <property type="evidence" value="ECO:0007669"/>
    <property type="project" value="UniProtKB-SubCell"/>
</dbReference>
<feature type="transmembrane region" description="Helical" evidence="8">
    <location>
        <begin position="225"/>
        <end position="244"/>
    </location>
</feature>
<keyword evidence="4" id="KW-1003">Cell membrane</keyword>
<evidence type="ECO:0000256" key="7">
    <source>
        <dbReference type="ARBA" id="ARBA00023136"/>
    </source>
</evidence>
<keyword evidence="7 8" id="KW-0472">Membrane</keyword>
<keyword evidence="5 8" id="KW-0812">Transmembrane</keyword>
<dbReference type="AlphaFoldDB" id="A0A166GP40"/>
<comment type="similarity">
    <text evidence="2">Belongs to the CitM (TC 2.A.11) transporter family.</text>
</comment>
<feature type="transmembrane region" description="Helical" evidence="8">
    <location>
        <begin position="422"/>
        <end position="447"/>
    </location>
</feature>
<feature type="transmembrane region" description="Helical" evidence="8">
    <location>
        <begin position="514"/>
        <end position="535"/>
    </location>
</feature>
<accession>A0A166GP40</accession>
<sequence length="537" mass="58767">MDSRLQGWRSIFILIIFLLTNIIVIFPIRIAIPHRWLRSTLPQVLTSRFNFFATPRRTEPLRFIIGHKTAPVIAVLLLLVSTSVDGSVVRDGILGVDGVNPLDIMALFISLAYLAISLDATGLLRFLAFWVANRGGPSGRRLYILLYLFFLSAGILIGNDPVILSGTAFLVYFTKVSGVIPPTAWIFAQFSAANIASAVLVSSNPTNLVLSEVFSLSFASYTANLILPVLAAAAVSLPVVLYQFRNTAYIPSTIPSVTVDTKSILIDRPGAIIGSILTLCTLVTLVGTSPLKIPVWEVTVPPALIMLSRDILHDLKTAHYVRQSNANPTQGDFEIDNTEISPAGYHHRPPPSWVEHPLKWLSLIRQRFPTTVTILTRLPLSLLPFAFSMFILVQGLTNAGWTAIFAEWWAAWVKRTGTVGSIGGMAFLSSVLSNVCGTNIGTTVVLARTLRLWNELHAPSIRERNGAVYALALGTNFGAFTFSFSASLAGLLWRDILRQKGIEVTPWQFAKLNISLSVAAMLPATAVLLGQQYVIYK</sequence>
<protein>
    <recommendedName>
        <fullName evidence="9">Citrate transporter-like domain-containing protein</fullName>
    </recommendedName>
</protein>
<evidence type="ECO:0000313" key="11">
    <source>
        <dbReference type="Proteomes" id="UP000076798"/>
    </source>
</evidence>
<feature type="transmembrane region" description="Helical" evidence="8">
    <location>
        <begin position="144"/>
        <end position="173"/>
    </location>
</feature>
<comment type="subcellular location">
    <subcellularLocation>
        <location evidence="1">Cell membrane</location>
        <topology evidence="1">Multi-pass membrane protein</topology>
    </subcellularLocation>
</comment>
<dbReference type="GO" id="GO:0015105">
    <property type="term" value="F:arsenite transmembrane transporter activity"/>
    <property type="evidence" value="ECO:0007669"/>
    <property type="project" value="InterPro"/>
</dbReference>
<evidence type="ECO:0000256" key="5">
    <source>
        <dbReference type="ARBA" id="ARBA00022692"/>
    </source>
</evidence>
<keyword evidence="6 8" id="KW-1133">Transmembrane helix</keyword>
<feature type="transmembrane region" description="Helical" evidence="8">
    <location>
        <begin position="385"/>
        <end position="410"/>
    </location>
</feature>
<feature type="transmembrane region" description="Helical" evidence="8">
    <location>
        <begin position="12"/>
        <end position="32"/>
    </location>
</feature>
<evidence type="ECO:0000256" key="4">
    <source>
        <dbReference type="ARBA" id="ARBA00022475"/>
    </source>
</evidence>
<dbReference type="PANTHER" id="PTHR43302">
    <property type="entry name" value="TRANSPORTER ARSB-RELATED"/>
    <property type="match status" value="1"/>
</dbReference>
<dbReference type="PRINTS" id="PR00758">
    <property type="entry name" value="ARSENICPUMP"/>
</dbReference>
<dbReference type="InterPro" id="IPR004680">
    <property type="entry name" value="Cit_transptr-like_dom"/>
</dbReference>
<evidence type="ECO:0000256" key="6">
    <source>
        <dbReference type="ARBA" id="ARBA00022989"/>
    </source>
</evidence>
<feature type="transmembrane region" description="Helical" evidence="8">
    <location>
        <begin position="104"/>
        <end position="132"/>
    </location>
</feature>
<evidence type="ECO:0000313" key="10">
    <source>
        <dbReference type="EMBL" id="KZT41873.1"/>
    </source>
</evidence>
<feature type="transmembrane region" description="Helical" evidence="8">
    <location>
        <begin position="65"/>
        <end position="84"/>
    </location>
</feature>
<keyword evidence="11" id="KW-1185">Reference proteome</keyword>
<feature type="domain" description="Citrate transporter-like" evidence="9">
    <location>
        <begin position="68"/>
        <end position="449"/>
    </location>
</feature>
<name>A0A166GP40_9AGAM</name>
<gene>
    <name evidence="10" type="ORF">SISSUDRAFT_1058992</name>
</gene>
<evidence type="ECO:0000256" key="8">
    <source>
        <dbReference type="SAM" id="Phobius"/>
    </source>
</evidence>
<dbReference type="Proteomes" id="UP000076798">
    <property type="component" value="Unassembled WGS sequence"/>
</dbReference>
<dbReference type="Pfam" id="PF03600">
    <property type="entry name" value="CitMHS"/>
    <property type="match status" value="1"/>
</dbReference>
<dbReference type="OrthoDB" id="442352at2759"/>
<feature type="transmembrane region" description="Helical" evidence="8">
    <location>
        <begin position="467"/>
        <end position="493"/>
    </location>
</feature>